<dbReference type="InterPro" id="IPR010920">
    <property type="entry name" value="LSM_dom_sf"/>
</dbReference>
<dbReference type="InterPro" id="IPR002048">
    <property type="entry name" value="EF_hand_dom"/>
</dbReference>
<evidence type="ECO:0000256" key="6">
    <source>
        <dbReference type="SAM" id="MobiDB-lite"/>
    </source>
</evidence>
<feature type="transmembrane region" description="Helical" evidence="7">
    <location>
        <begin position="168"/>
        <end position="191"/>
    </location>
</feature>
<protein>
    <recommendedName>
        <fullName evidence="8">EF-hand domain-containing protein</fullName>
    </recommendedName>
</protein>
<proteinExistence type="inferred from homology"/>
<comment type="caution">
    <text evidence="9">The sequence shown here is derived from an EMBL/GenBank/DDBJ whole genome shotgun (WGS) entry which is preliminary data.</text>
</comment>
<dbReference type="PANTHER" id="PTHR31618">
    <property type="entry name" value="MECHANOSENSITIVE ION CHANNEL PROTEIN 5"/>
    <property type="match status" value="1"/>
</dbReference>
<feature type="transmembrane region" description="Helical" evidence="7">
    <location>
        <begin position="668"/>
        <end position="686"/>
    </location>
</feature>
<dbReference type="SUPFAM" id="SSF50182">
    <property type="entry name" value="Sm-like ribonucleoproteins"/>
    <property type="match status" value="1"/>
</dbReference>
<evidence type="ECO:0000259" key="8">
    <source>
        <dbReference type="PROSITE" id="PS50222"/>
    </source>
</evidence>
<feature type="transmembrane region" description="Helical" evidence="7">
    <location>
        <begin position="241"/>
        <end position="270"/>
    </location>
</feature>
<reference evidence="9 10" key="1">
    <citation type="journal article" date="2024" name="Nat. Commun.">
        <title>Phylogenomics reveals the evolutionary origins of lichenization in chlorophyte algae.</title>
        <authorList>
            <person name="Puginier C."/>
            <person name="Libourel C."/>
            <person name="Otte J."/>
            <person name="Skaloud P."/>
            <person name="Haon M."/>
            <person name="Grisel S."/>
            <person name="Petersen M."/>
            <person name="Berrin J.G."/>
            <person name="Delaux P.M."/>
            <person name="Dal Grande F."/>
            <person name="Keller J."/>
        </authorList>
    </citation>
    <scope>NUCLEOTIDE SEQUENCE [LARGE SCALE GENOMIC DNA]</scope>
    <source>
        <strain evidence="9 10">SAG 2036</strain>
    </source>
</reference>
<sequence length="887" mass="97815">MNGFSVPLPRCPPPPALRGTAAPGADPVQLEGAQLQGPGVVSLPLHHMQAKLSRLPVHPKAVPAVRSSFLGSVGRKLTGSRDERRDSSLQASIDDALDATPLLGTTAMSDASIKQQAMPSAPPLQPAQAPGPTQAAGDLNSLPDAMVLDFEVEDKPQRKGWQAWVPSLHWAHTTALLLTLLFAAAGIVLWRSVPNKRVAYLELWRWALFFAGFAPIYYASKLFIHGLVMGVETKLFTTRQAMYYAVSIQAHAIQLVRALLLIPLFVLAFADGVPRPDDVQEAWNATLKALICFCVFCTVQVLKTLVAKVVSSNFHKRAHFDKIQDALNKEYYLHALSQPRLRPLNVSALEDCATQVHHPAGALETMFSLTPFSANSFNALSSAMEKAVQSWRSRIRRSSPWREVVGLGPYGNPPMSRSFQALLNDSLREGSVHLEGSVRGSGAGCLDGSPGGSRRQLGRMATRLSTEQGLSTSKAPPEALKKLSVEDKGLPVSELLAQKPKEEASSGARAVPTGDAFWLAHYHALERHMRENKIKATFADELGRAQDQKDEVTSKREALTLAHYIFWNVIPDYRGRFICLADVERLLSQEQAAAALKALDIDNDGKVSLGDMREAVLAIYKSRKNLALTLQDSKTVIAKLELIFGTVLHVLAFFVYLIIFQVDINKVYVTLSSIILAFAFVFGNNIRNLYESVIFLFVVHPYDVGDVLLIDGVWHQVEEIALTVTMVTRWDGVKLWFPNVKLASGEVANVSRSNNRWEGFKVQVDISTPKEVFDQVDAAVGALFTAHPTEFSGSRLVVANFAGDPLKYTLCVWWEYGHTGHELRRMSEARHLLYMCVTAMLVKLNARYTLPRYDDPNQEAYAAGRIKGEGASFMPQFMHSPALPVKI</sequence>
<keyword evidence="10" id="KW-1185">Reference proteome</keyword>
<evidence type="ECO:0000313" key="10">
    <source>
        <dbReference type="Proteomes" id="UP001465755"/>
    </source>
</evidence>
<comment type="subcellular location">
    <subcellularLocation>
        <location evidence="1">Membrane</location>
        <topology evidence="1">Multi-pass membrane protein</topology>
    </subcellularLocation>
</comment>
<evidence type="ECO:0000256" key="4">
    <source>
        <dbReference type="ARBA" id="ARBA00022989"/>
    </source>
</evidence>
<dbReference type="AlphaFoldDB" id="A0AAW1NHL7"/>
<evidence type="ECO:0000256" key="5">
    <source>
        <dbReference type="ARBA" id="ARBA00023136"/>
    </source>
</evidence>
<dbReference type="InterPro" id="IPR006685">
    <property type="entry name" value="MscS_channel_2nd"/>
</dbReference>
<dbReference type="Pfam" id="PF00924">
    <property type="entry name" value="MS_channel_2nd"/>
    <property type="match status" value="1"/>
</dbReference>
<dbReference type="GO" id="GO:0008381">
    <property type="term" value="F:mechanosensitive monoatomic ion channel activity"/>
    <property type="evidence" value="ECO:0007669"/>
    <property type="project" value="TreeGrafter"/>
</dbReference>
<feature type="region of interest" description="Disordered" evidence="6">
    <location>
        <begin position="443"/>
        <end position="479"/>
    </location>
</feature>
<feature type="transmembrane region" description="Helical" evidence="7">
    <location>
        <begin position="203"/>
        <end position="220"/>
    </location>
</feature>
<keyword evidence="4 7" id="KW-1133">Transmembrane helix</keyword>
<dbReference type="PANTHER" id="PTHR31618:SF1">
    <property type="entry name" value="EF-HAND DOMAIN-CONTAINING PROTEIN"/>
    <property type="match status" value="1"/>
</dbReference>
<comment type="similarity">
    <text evidence="2">Belongs to the MscS (TC 1.A.23) family.</text>
</comment>
<evidence type="ECO:0000313" key="9">
    <source>
        <dbReference type="EMBL" id="KAK9786904.1"/>
    </source>
</evidence>
<dbReference type="GO" id="GO:0005886">
    <property type="term" value="C:plasma membrane"/>
    <property type="evidence" value="ECO:0007669"/>
    <property type="project" value="TreeGrafter"/>
</dbReference>
<dbReference type="InterPro" id="IPR016688">
    <property type="entry name" value="MscS-like_plants/fungi"/>
</dbReference>
<feature type="transmembrane region" description="Helical" evidence="7">
    <location>
        <begin position="642"/>
        <end position="662"/>
    </location>
</feature>
<accession>A0AAW1NHL7</accession>
<feature type="domain" description="EF-hand" evidence="8">
    <location>
        <begin position="587"/>
        <end position="622"/>
    </location>
</feature>
<dbReference type="InterPro" id="IPR023408">
    <property type="entry name" value="MscS_beta-dom_sf"/>
</dbReference>
<keyword evidence="3 7" id="KW-0812">Transmembrane</keyword>
<dbReference type="GO" id="GO:0005509">
    <property type="term" value="F:calcium ion binding"/>
    <property type="evidence" value="ECO:0007669"/>
    <property type="project" value="InterPro"/>
</dbReference>
<dbReference type="GO" id="GO:0006820">
    <property type="term" value="P:monoatomic anion transport"/>
    <property type="evidence" value="ECO:0007669"/>
    <property type="project" value="TreeGrafter"/>
</dbReference>
<feature type="region of interest" description="Disordered" evidence="6">
    <location>
        <begin position="1"/>
        <end position="26"/>
    </location>
</feature>
<evidence type="ECO:0000256" key="3">
    <source>
        <dbReference type="ARBA" id="ARBA00022692"/>
    </source>
</evidence>
<dbReference type="InterPro" id="IPR018247">
    <property type="entry name" value="EF_Hand_1_Ca_BS"/>
</dbReference>
<feature type="region of interest" description="Disordered" evidence="6">
    <location>
        <begin position="113"/>
        <end position="136"/>
    </location>
</feature>
<feature type="compositionally biased region" description="Low complexity" evidence="6">
    <location>
        <begin position="126"/>
        <end position="136"/>
    </location>
</feature>
<dbReference type="EMBL" id="JALJOQ010000261">
    <property type="protein sequence ID" value="KAK9786904.1"/>
    <property type="molecule type" value="Genomic_DNA"/>
</dbReference>
<dbReference type="Proteomes" id="UP001465755">
    <property type="component" value="Unassembled WGS sequence"/>
</dbReference>
<dbReference type="PROSITE" id="PS00018">
    <property type="entry name" value="EF_HAND_1"/>
    <property type="match status" value="1"/>
</dbReference>
<dbReference type="PROSITE" id="PS50222">
    <property type="entry name" value="EF_HAND_2"/>
    <property type="match status" value="1"/>
</dbReference>
<keyword evidence="5 7" id="KW-0472">Membrane</keyword>
<evidence type="ECO:0000256" key="1">
    <source>
        <dbReference type="ARBA" id="ARBA00004141"/>
    </source>
</evidence>
<name>A0AAW1NHL7_9CHLO</name>
<organism evidence="9 10">
    <name type="scientific">Symbiochloris irregularis</name>
    <dbReference type="NCBI Taxonomy" id="706552"/>
    <lineage>
        <taxon>Eukaryota</taxon>
        <taxon>Viridiplantae</taxon>
        <taxon>Chlorophyta</taxon>
        <taxon>core chlorophytes</taxon>
        <taxon>Trebouxiophyceae</taxon>
        <taxon>Trebouxiales</taxon>
        <taxon>Trebouxiaceae</taxon>
        <taxon>Symbiochloris</taxon>
    </lineage>
</organism>
<dbReference type="Gene3D" id="2.30.30.60">
    <property type="match status" value="1"/>
</dbReference>
<feature type="compositionally biased region" description="Polar residues" evidence="6">
    <location>
        <begin position="463"/>
        <end position="474"/>
    </location>
</feature>
<evidence type="ECO:0000256" key="2">
    <source>
        <dbReference type="ARBA" id="ARBA00008017"/>
    </source>
</evidence>
<evidence type="ECO:0000256" key="7">
    <source>
        <dbReference type="SAM" id="Phobius"/>
    </source>
</evidence>
<feature type="transmembrane region" description="Helical" evidence="7">
    <location>
        <begin position="282"/>
        <end position="302"/>
    </location>
</feature>
<gene>
    <name evidence="9" type="ORF">WJX73_007984</name>
</gene>